<dbReference type="RefSeq" id="WP_201406514.1">
    <property type="nucleotide sequence ID" value="NZ_CP067341.1"/>
</dbReference>
<sequence length="197" mass="23148">MSNFSQFQYDKTFWFHLSRTTPFNNFKEGLLSLNDNLENLWDLLFTLQEGFLPKDEWNIFRKSLESDCPSHFASLYRMKASDKIHGGPFAMLIREVAFHSEEIGNHNYLGVPEIIEDICFPFQEKYGFDLLTKFKKVTLPCIVKFETTDVEEYHLGVVINFLYHKYHSLELNLDCNTCFDGYGKSIPNKALLQIEYL</sequence>
<organism evidence="1 2">
    <name type="scientific">Lysinibacillus agricola</name>
    <dbReference type="NCBI Taxonomy" id="2590012"/>
    <lineage>
        <taxon>Bacteria</taxon>
        <taxon>Bacillati</taxon>
        <taxon>Bacillota</taxon>
        <taxon>Bacilli</taxon>
        <taxon>Bacillales</taxon>
        <taxon>Bacillaceae</taxon>
        <taxon>Lysinibacillus</taxon>
    </lineage>
</organism>
<proteinExistence type="predicted"/>
<evidence type="ECO:0000313" key="1">
    <source>
        <dbReference type="EMBL" id="QQP11348.1"/>
    </source>
</evidence>
<gene>
    <name evidence="1" type="ORF">FJQ98_19340</name>
</gene>
<reference evidence="1 2" key="1">
    <citation type="submission" date="2020-01" db="EMBL/GenBank/DDBJ databases">
        <authorList>
            <person name="Liu G."/>
            <person name="Liu B."/>
        </authorList>
    </citation>
    <scope>NUCLEOTIDE SEQUENCE [LARGE SCALE GENOMIC DNA]</scope>
    <source>
        <strain evidence="1 2">FJAT-51161</strain>
    </source>
</reference>
<dbReference type="EMBL" id="CP067341">
    <property type="protein sequence ID" value="QQP11348.1"/>
    <property type="molecule type" value="Genomic_DNA"/>
</dbReference>
<name>A0ABX7AN42_9BACI</name>
<keyword evidence="2" id="KW-1185">Reference proteome</keyword>
<protein>
    <recommendedName>
        <fullName evidence="3">Group-specific protein</fullName>
    </recommendedName>
</protein>
<accession>A0ABX7AN42</accession>
<dbReference type="Proteomes" id="UP000596049">
    <property type="component" value="Chromosome"/>
</dbReference>
<evidence type="ECO:0008006" key="3">
    <source>
        <dbReference type="Google" id="ProtNLM"/>
    </source>
</evidence>
<evidence type="ECO:0000313" key="2">
    <source>
        <dbReference type="Proteomes" id="UP000596049"/>
    </source>
</evidence>